<dbReference type="AlphaFoldDB" id="A0A327QYK6"/>
<reference evidence="2 3" key="1">
    <citation type="submission" date="2018-06" db="EMBL/GenBank/DDBJ databases">
        <title>Genomic Encyclopedia of Archaeal and Bacterial Type Strains, Phase II (KMG-II): from individual species to whole genera.</title>
        <authorList>
            <person name="Goeker M."/>
        </authorList>
    </citation>
    <scope>NUCLEOTIDE SEQUENCE [LARGE SCALE GENOMIC DNA]</scope>
    <source>
        <strain evidence="2 3">DSM 23857</strain>
    </source>
</reference>
<keyword evidence="1" id="KW-1133">Transmembrane helix</keyword>
<feature type="transmembrane region" description="Helical" evidence="1">
    <location>
        <begin position="239"/>
        <end position="260"/>
    </location>
</feature>
<proteinExistence type="predicted"/>
<dbReference type="InterPro" id="IPR038330">
    <property type="entry name" value="TspO/MBR-related_sf"/>
</dbReference>
<keyword evidence="1" id="KW-0812">Transmembrane</keyword>
<evidence type="ECO:0000313" key="3">
    <source>
        <dbReference type="Proteomes" id="UP000249547"/>
    </source>
</evidence>
<feature type="transmembrane region" description="Helical" evidence="1">
    <location>
        <begin position="14"/>
        <end position="36"/>
    </location>
</feature>
<evidence type="ECO:0000256" key="1">
    <source>
        <dbReference type="SAM" id="Phobius"/>
    </source>
</evidence>
<keyword evidence="1" id="KW-0472">Membrane</keyword>
<comment type="caution">
    <text evidence="2">The sequence shown here is derived from an EMBL/GenBank/DDBJ whole genome shotgun (WGS) entry which is preliminary data.</text>
</comment>
<keyword evidence="3" id="KW-1185">Reference proteome</keyword>
<evidence type="ECO:0008006" key="4">
    <source>
        <dbReference type="Google" id="ProtNLM"/>
    </source>
</evidence>
<feature type="transmembrane region" description="Helical" evidence="1">
    <location>
        <begin position="191"/>
        <end position="210"/>
    </location>
</feature>
<dbReference type="EMBL" id="QLLL01000003">
    <property type="protein sequence ID" value="RAJ06747.1"/>
    <property type="molecule type" value="Genomic_DNA"/>
</dbReference>
<feature type="transmembrane region" description="Helical" evidence="1">
    <location>
        <begin position="152"/>
        <end position="179"/>
    </location>
</feature>
<dbReference type="RefSeq" id="WP_111597340.1">
    <property type="nucleotide sequence ID" value="NZ_QLLL01000003.1"/>
</dbReference>
<organism evidence="2 3">
    <name type="scientific">Chitinophaga skermanii</name>
    <dbReference type="NCBI Taxonomy" id="331697"/>
    <lineage>
        <taxon>Bacteria</taxon>
        <taxon>Pseudomonadati</taxon>
        <taxon>Bacteroidota</taxon>
        <taxon>Chitinophagia</taxon>
        <taxon>Chitinophagales</taxon>
        <taxon>Chitinophagaceae</taxon>
        <taxon>Chitinophaga</taxon>
    </lineage>
</organism>
<gene>
    <name evidence="2" type="ORF">LX64_01874</name>
</gene>
<protein>
    <recommendedName>
        <fullName evidence="4">TspO/MBR related protein</fullName>
    </recommendedName>
</protein>
<dbReference type="Proteomes" id="UP000249547">
    <property type="component" value="Unassembled WGS sequence"/>
</dbReference>
<dbReference type="Gene3D" id="1.20.1260.100">
    <property type="entry name" value="TspO/MBR protein"/>
    <property type="match status" value="1"/>
</dbReference>
<dbReference type="PANTHER" id="PTHR33802:SF1">
    <property type="entry name" value="XK-RELATED PROTEIN"/>
    <property type="match status" value="1"/>
</dbReference>
<feature type="transmembrane region" description="Helical" evidence="1">
    <location>
        <begin position="56"/>
        <end position="78"/>
    </location>
</feature>
<dbReference type="OrthoDB" id="5189031at2"/>
<dbReference type="PANTHER" id="PTHR33802">
    <property type="entry name" value="SI:CH211-161H7.5-RELATED"/>
    <property type="match status" value="1"/>
</dbReference>
<accession>A0A327QYK6</accession>
<feature type="transmembrane region" description="Helical" evidence="1">
    <location>
        <begin position="215"/>
        <end position="233"/>
    </location>
</feature>
<name>A0A327QYK6_9BACT</name>
<evidence type="ECO:0000313" key="2">
    <source>
        <dbReference type="EMBL" id="RAJ06747.1"/>
    </source>
</evidence>
<sequence>MIHHYSLPHARQQAVFNLIGYVVIIAVNAMANTVYINGHNTGEISDMYPNLFTPAGFTFSIWSVIYLGLLACMVYQLWLAFSPHHNDELQSFMMRMRSWFLLNCIGNTGWIFAWHYRVIPLSLLLMLVVLYSLLKIHRNFRIAMPVTNKREFWFVQVPFSIYLGWISIATLANITVLLVAMGFECTGMAPAIWAIAMILIGTAAAIMMIIYRNNFIHALVAIWAIYGIMMKRYPEKDGGSFAIFAVCVICVLILFLAIIIRFNAKKNQPNNISDKI</sequence>